<evidence type="ECO:0000256" key="3">
    <source>
        <dbReference type="ARBA" id="ARBA00023199"/>
    </source>
</evidence>
<reference evidence="7 8" key="1">
    <citation type="submission" date="2018-03" db="EMBL/GenBank/DDBJ databases">
        <title>Adhaeribacter sp. HMF7605 Genome sequencing and assembly.</title>
        <authorList>
            <person name="Kang H."/>
            <person name="Kang J."/>
            <person name="Cha I."/>
            <person name="Kim H."/>
            <person name="Joh K."/>
        </authorList>
    </citation>
    <scope>NUCLEOTIDE SEQUENCE [LARGE SCALE GENOMIC DNA]</scope>
    <source>
        <strain evidence="7 8">HMF7605</strain>
    </source>
</reference>
<sequence length="426" mass="48019">MIALIDCNNFFVSCERVFEPWLNGKPVVVLSNNDGCIISRSQEAKDLGIKMGEPLFKARPLIERENVRVFSSNFMLYGDMSRRVMQILKTFGPVEVYSIDEAFVDLQHLPAAKLEAYATTIRQTIGQHLNIPVCVGIAPTKTLAKVANHLAKKNSTYNGVALLDTPEKQATARQHLPVEAIWGIGRRYAIKLHQHQVYTAADLVDRSPGWVYKYMGGVVGVRLRQELLGIPCQELDVTEEQTRKNIACTRSFSQYITCLPELQEAVATYTSRAAEKLRLQRSAAKAVSVFIRTNKFSAQAPQYHRATTISLPNASADTGELIRYVLQGLRQIFQSGYAYKKAGIILSEIIPEHQVQTDLFDTTDRGKSQKLMQALDKLNAKMGKNEWAMNMVGYATTGTKKDWRMNLSRMSPRYSTHWKELLVVKI</sequence>
<evidence type="ECO:0000256" key="2">
    <source>
        <dbReference type="ARBA" id="ARBA00022763"/>
    </source>
</evidence>
<keyword evidence="8" id="KW-1185">Reference proteome</keyword>
<dbReference type="InterPro" id="IPR017961">
    <property type="entry name" value="DNA_pol_Y-fam_little_finger"/>
</dbReference>
<evidence type="ECO:0000259" key="6">
    <source>
        <dbReference type="PROSITE" id="PS50173"/>
    </source>
</evidence>
<comment type="similarity">
    <text evidence="1">Belongs to the DNA polymerase type-Y family.</text>
</comment>
<dbReference type="InterPro" id="IPR043128">
    <property type="entry name" value="Rev_trsase/Diguanyl_cyclase"/>
</dbReference>
<keyword evidence="5" id="KW-0742">SOS response</keyword>
<keyword evidence="3" id="KW-0741">SOS mutagenesis</keyword>
<dbReference type="InterPro" id="IPR025188">
    <property type="entry name" value="DUF4113"/>
</dbReference>
<dbReference type="GO" id="GO:0009432">
    <property type="term" value="P:SOS response"/>
    <property type="evidence" value="ECO:0007669"/>
    <property type="project" value="UniProtKB-KW"/>
</dbReference>
<keyword evidence="4" id="KW-0234">DNA repair</keyword>
<evidence type="ECO:0000313" key="7">
    <source>
        <dbReference type="EMBL" id="PSR54605.1"/>
    </source>
</evidence>
<accession>A0A2T2YGG5</accession>
<dbReference type="Gene3D" id="3.30.70.270">
    <property type="match status" value="1"/>
</dbReference>
<dbReference type="Pfam" id="PF13438">
    <property type="entry name" value="DUF4113"/>
    <property type="match status" value="1"/>
</dbReference>
<dbReference type="Pfam" id="PF11799">
    <property type="entry name" value="IMS_C"/>
    <property type="match status" value="1"/>
</dbReference>
<dbReference type="EMBL" id="PYFT01000001">
    <property type="protein sequence ID" value="PSR54605.1"/>
    <property type="molecule type" value="Genomic_DNA"/>
</dbReference>
<dbReference type="GO" id="GO:0042276">
    <property type="term" value="P:error-prone translesion synthesis"/>
    <property type="evidence" value="ECO:0007669"/>
    <property type="project" value="TreeGrafter"/>
</dbReference>
<dbReference type="PANTHER" id="PTHR11076:SF34">
    <property type="entry name" value="PROTEIN UMUC"/>
    <property type="match status" value="1"/>
</dbReference>
<dbReference type="GO" id="GO:0006281">
    <property type="term" value="P:DNA repair"/>
    <property type="evidence" value="ECO:0007669"/>
    <property type="project" value="UniProtKB-KW"/>
</dbReference>
<dbReference type="InterPro" id="IPR050116">
    <property type="entry name" value="DNA_polymerase-Y"/>
</dbReference>
<keyword evidence="2" id="KW-0227">DNA damage</keyword>
<dbReference type="PANTHER" id="PTHR11076">
    <property type="entry name" value="DNA REPAIR POLYMERASE UMUC / TRANSFERASE FAMILY MEMBER"/>
    <property type="match status" value="1"/>
</dbReference>
<dbReference type="InterPro" id="IPR036775">
    <property type="entry name" value="DNA_pol_Y-fam_lit_finger_sf"/>
</dbReference>
<dbReference type="InterPro" id="IPR043502">
    <property type="entry name" value="DNA/RNA_pol_sf"/>
</dbReference>
<evidence type="ECO:0000256" key="4">
    <source>
        <dbReference type="ARBA" id="ARBA00023204"/>
    </source>
</evidence>
<organism evidence="7 8">
    <name type="scientific">Adhaeribacter arboris</name>
    <dbReference type="NCBI Taxonomy" id="2072846"/>
    <lineage>
        <taxon>Bacteria</taxon>
        <taxon>Pseudomonadati</taxon>
        <taxon>Bacteroidota</taxon>
        <taxon>Cytophagia</taxon>
        <taxon>Cytophagales</taxon>
        <taxon>Hymenobacteraceae</taxon>
        <taxon>Adhaeribacter</taxon>
    </lineage>
</organism>
<evidence type="ECO:0000256" key="1">
    <source>
        <dbReference type="ARBA" id="ARBA00010945"/>
    </source>
</evidence>
<dbReference type="Pfam" id="PF00817">
    <property type="entry name" value="IMS"/>
    <property type="match status" value="1"/>
</dbReference>
<dbReference type="GO" id="GO:0003887">
    <property type="term" value="F:DNA-directed DNA polymerase activity"/>
    <property type="evidence" value="ECO:0007669"/>
    <property type="project" value="TreeGrafter"/>
</dbReference>
<dbReference type="CDD" id="cd01700">
    <property type="entry name" value="PolY_Pol_V_umuC"/>
    <property type="match status" value="1"/>
</dbReference>
<evidence type="ECO:0000313" key="8">
    <source>
        <dbReference type="Proteomes" id="UP000240357"/>
    </source>
</evidence>
<dbReference type="Gene3D" id="3.40.1170.60">
    <property type="match status" value="1"/>
</dbReference>
<gene>
    <name evidence="7" type="ORF">AHMF7605_14360</name>
</gene>
<protein>
    <submittedName>
        <fullName evidence="7">SOS mutagenesis and repair protein UmuC</fullName>
    </submittedName>
</protein>
<dbReference type="AlphaFoldDB" id="A0A2T2YGG5"/>
<dbReference type="GO" id="GO:0003684">
    <property type="term" value="F:damaged DNA binding"/>
    <property type="evidence" value="ECO:0007669"/>
    <property type="project" value="InterPro"/>
</dbReference>
<dbReference type="Gene3D" id="3.30.1490.100">
    <property type="entry name" value="DNA polymerase, Y-family, little finger domain"/>
    <property type="match status" value="1"/>
</dbReference>
<dbReference type="GO" id="GO:0005829">
    <property type="term" value="C:cytosol"/>
    <property type="evidence" value="ECO:0007669"/>
    <property type="project" value="TreeGrafter"/>
</dbReference>
<feature type="domain" description="UmuC" evidence="6">
    <location>
        <begin position="2"/>
        <end position="185"/>
    </location>
</feature>
<dbReference type="SUPFAM" id="SSF56672">
    <property type="entry name" value="DNA/RNA polymerases"/>
    <property type="match status" value="1"/>
</dbReference>
<evidence type="ECO:0000256" key="5">
    <source>
        <dbReference type="ARBA" id="ARBA00023236"/>
    </source>
</evidence>
<dbReference type="OrthoDB" id="9808813at2"/>
<dbReference type="Proteomes" id="UP000240357">
    <property type="component" value="Unassembled WGS sequence"/>
</dbReference>
<dbReference type="InterPro" id="IPR001126">
    <property type="entry name" value="UmuC"/>
</dbReference>
<comment type="caution">
    <text evidence="7">The sequence shown here is derived from an EMBL/GenBank/DDBJ whole genome shotgun (WGS) entry which is preliminary data.</text>
</comment>
<proteinExistence type="inferred from homology"/>
<dbReference type="Gene3D" id="1.10.150.20">
    <property type="entry name" value="5' to 3' exonuclease, C-terminal subdomain"/>
    <property type="match status" value="1"/>
</dbReference>
<dbReference type="RefSeq" id="WP_106930419.1">
    <property type="nucleotide sequence ID" value="NZ_PYFT01000001.1"/>
</dbReference>
<dbReference type="PROSITE" id="PS50173">
    <property type="entry name" value="UMUC"/>
    <property type="match status" value="1"/>
</dbReference>
<name>A0A2T2YGG5_9BACT</name>